<keyword evidence="5" id="KW-1185">Reference proteome</keyword>
<evidence type="ECO:0000313" key="2">
    <source>
        <dbReference type="EMBL" id="NWJ45624.1"/>
    </source>
</evidence>
<reference evidence="3" key="2">
    <citation type="journal article" date="2024" name="Nature">
        <title>Anoxygenic phototroph of the Chloroflexota uses a type I reaction centre.</title>
        <authorList>
            <person name="Tsuji J.M."/>
            <person name="Shaw N.A."/>
            <person name="Nagashima S."/>
            <person name="Venkiteswaran J.J."/>
            <person name="Schiff S.L."/>
            <person name="Watanabe T."/>
            <person name="Fukui M."/>
            <person name="Hanada S."/>
            <person name="Tank M."/>
            <person name="Neufeld J.D."/>
        </authorList>
    </citation>
    <scope>NUCLEOTIDE SEQUENCE</scope>
    <source>
        <strain evidence="3">L227-S17</strain>
    </source>
</reference>
<evidence type="ECO:0000256" key="1">
    <source>
        <dbReference type="SAM" id="Phobius"/>
    </source>
</evidence>
<evidence type="ECO:0000313" key="3">
    <source>
        <dbReference type="EMBL" id="WJW67496.1"/>
    </source>
</evidence>
<dbReference type="RefSeq" id="WP_341469390.1">
    <property type="nucleotide sequence ID" value="NZ_CP128399.1"/>
</dbReference>
<feature type="transmembrane region" description="Helical" evidence="1">
    <location>
        <begin position="21"/>
        <end position="40"/>
    </location>
</feature>
<keyword evidence="1" id="KW-0812">Transmembrane</keyword>
<keyword evidence="1" id="KW-0472">Membrane</keyword>
<proteinExistence type="predicted"/>
<dbReference type="AlphaFoldDB" id="A0A8T7LUC9"/>
<sequence>MRLTKTKTYSCTERGQPPLGLLVLRLTLRLFAAMAWWRLWLQLFEFFCP</sequence>
<evidence type="ECO:0000313" key="4">
    <source>
        <dbReference type="Proteomes" id="UP000521676"/>
    </source>
</evidence>
<organism evidence="2 4">
    <name type="scientific">Candidatus Chlorohelix allophototropha</name>
    <dbReference type="NCBI Taxonomy" id="3003348"/>
    <lineage>
        <taxon>Bacteria</taxon>
        <taxon>Bacillati</taxon>
        <taxon>Chloroflexota</taxon>
        <taxon>Chloroflexia</taxon>
        <taxon>Candidatus Chloroheliales</taxon>
        <taxon>Candidatus Chloroheliaceae</taxon>
        <taxon>Candidatus Chlorohelix</taxon>
    </lineage>
</organism>
<dbReference type="Proteomes" id="UP001431572">
    <property type="component" value="Chromosome 1"/>
</dbReference>
<accession>A0A8T7LUC9</accession>
<protein>
    <submittedName>
        <fullName evidence="2">Uncharacterized protein</fullName>
    </submittedName>
</protein>
<reference evidence="2 4" key="1">
    <citation type="submission" date="2020-06" db="EMBL/GenBank/DDBJ databases">
        <title>Anoxygenic phototrophic Chloroflexota member uses a Type I reaction center.</title>
        <authorList>
            <person name="Tsuji J.M."/>
            <person name="Shaw N.A."/>
            <person name="Nagashima S."/>
            <person name="Venkiteswaran J."/>
            <person name="Schiff S.L."/>
            <person name="Hanada S."/>
            <person name="Tank M."/>
            <person name="Neufeld J.D."/>
        </authorList>
    </citation>
    <scope>NUCLEOTIDE SEQUENCE [LARGE SCALE GENOMIC DNA]</scope>
    <source>
        <strain evidence="2">L227-S17</strain>
    </source>
</reference>
<gene>
    <name evidence="2" type="ORF">HXX08_07075</name>
    <name evidence="3" type="ORF">OZ401_000762</name>
</gene>
<evidence type="ECO:0000313" key="5">
    <source>
        <dbReference type="Proteomes" id="UP001431572"/>
    </source>
</evidence>
<name>A0A8T7LUC9_9CHLR</name>
<keyword evidence="1" id="KW-1133">Transmembrane helix</keyword>
<dbReference type="EMBL" id="JACATZ010000001">
    <property type="protein sequence ID" value="NWJ45624.1"/>
    <property type="molecule type" value="Genomic_DNA"/>
</dbReference>
<dbReference type="Proteomes" id="UP000521676">
    <property type="component" value="Unassembled WGS sequence"/>
</dbReference>
<dbReference type="EMBL" id="CP128399">
    <property type="protein sequence ID" value="WJW67496.1"/>
    <property type="molecule type" value="Genomic_DNA"/>
</dbReference>